<dbReference type="Proteomes" id="UP000655044">
    <property type="component" value="Unassembled WGS sequence"/>
</dbReference>
<protein>
    <recommendedName>
        <fullName evidence="1">NACHT N-terminal Helical domain-containing protein</fullName>
    </recommendedName>
</protein>
<gene>
    <name evidence="2" type="ORF">Pro02_27640</name>
</gene>
<dbReference type="InterPro" id="IPR054567">
    <property type="entry name" value="NNH7"/>
</dbReference>
<organism evidence="2 3">
    <name type="scientific">Planobispora rosea</name>
    <dbReference type="NCBI Taxonomy" id="35762"/>
    <lineage>
        <taxon>Bacteria</taxon>
        <taxon>Bacillati</taxon>
        <taxon>Actinomycetota</taxon>
        <taxon>Actinomycetes</taxon>
        <taxon>Streptosporangiales</taxon>
        <taxon>Streptosporangiaceae</taxon>
        <taxon>Planobispora</taxon>
    </lineage>
</organism>
<sequence length="112" mass="12511">MARRLSYADAVKLLGGDSAFVQTLEKVTGGLLLLMLTLYDAADNALQREGTGLDPAELYERILVRFAEREIRKSSLWLHGARLVAPSGRLRTQAMNPYVSTRRPVMPRTHSI</sequence>
<evidence type="ECO:0000259" key="1">
    <source>
        <dbReference type="Pfam" id="PF22738"/>
    </source>
</evidence>
<comment type="caution">
    <text evidence="2">The sequence shown here is derived from an EMBL/GenBank/DDBJ whole genome shotgun (WGS) entry which is preliminary data.</text>
</comment>
<dbReference type="Pfam" id="PF22738">
    <property type="entry name" value="NNH7"/>
    <property type="match status" value="1"/>
</dbReference>
<evidence type="ECO:0000313" key="2">
    <source>
        <dbReference type="EMBL" id="GIH84356.1"/>
    </source>
</evidence>
<name>A0A8J3RWG0_PLARO</name>
<feature type="domain" description="NACHT N-terminal Helical" evidence="1">
    <location>
        <begin position="2"/>
        <end position="48"/>
    </location>
</feature>
<dbReference type="EMBL" id="BOOI01000023">
    <property type="protein sequence ID" value="GIH84356.1"/>
    <property type="molecule type" value="Genomic_DNA"/>
</dbReference>
<evidence type="ECO:0000313" key="3">
    <source>
        <dbReference type="Proteomes" id="UP000655044"/>
    </source>
</evidence>
<reference evidence="2" key="1">
    <citation type="submission" date="2021-01" db="EMBL/GenBank/DDBJ databases">
        <title>Whole genome shotgun sequence of Planobispora rosea NBRC 15558.</title>
        <authorList>
            <person name="Komaki H."/>
            <person name="Tamura T."/>
        </authorList>
    </citation>
    <scope>NUCLEOTIDE SEQUENCE</scope>
    <source>
        <strain evidence="2">NBRC 15558</strain>
    </source>
</reference>
<dbReference type="AlphaFoldDB" id="A0A8J3RWG0"/>
<keyword evidence="3" id="KW-1185">Reference proteome</keyword>
<accession>A0A8J3RWG0</accession>
<dbReference type="RefSeq" id="WP_068920677.1">
    <property type="nucleotide sequence ID" value="NZ_BMQP01000008.1"/>
</dbReference>
<proteinExistence type="predicted"/>